<keyword evidence="5" id="KW-0862">Zinc</keyword>
<dbReference type="Gene3D" id="3.30.2010.10">
    <property type="entry name" value="Metalloproteases ('zincins'), catalytic domain"/>
    <property type="match status" value="1"/>
</dbReference>
<sequence>MLAMVSASIPAPALALPTSTEVQIGKQYDKQITDANVIVTDPLLNQWVGEISNKIWSQTARKDIPYSIKIIDQSDINAFSTLGGYIYINEGTIDFVQSDDELAHVIGHETGHIERRHAVTANNKASILNVLFGIGSLFSPILYRFGQLIQAGALARISRDDENEADKYGLMLMTRAGYDPDAALTFMAHLGATEKDARGALDKYLADHPGTQKRIANLKGDPELNPALRTDEQRQAQAIHDLDTARYAIAARKFADILGRKPDDSTARFDLGEAQLALGQVSKGEQNLAAAAEKVSPQAKTLADVRIKGLRDAERRLNLLHPDLRPLRDQFATAQANETQAGAAIATRRQEGLNQLKAINSRIENIVYGIPDFSRVQPRKDSRLETLLHNVTLMSKSLDVATGKSSETIGGVGSLERNKEGGLLKENSDLLAELGAPLKLDAPPPQALATFPSYQRLFTSIGAADADMVRGVDAARAALALLDVGAGDLDTFVRELQHVSLDGSGDIALSDYHRIEPTMTKAVDSLNKAAVGATQASQLYNMARARQLQTRIDMLGLQESPDRYATFQHALNVRFHTKGVDYDQLARGDLTPGEVAAAVIVGADTNAAPQAIIAESKSTGKPIVDLANARGMYAQSLEIFLGLVYLDYMDDPVKEALGRT</sequence>
<comment type="cofactor">
    <cofactor evidence="1">
        <name>Zn(2+)</name>
        <dbReference type="ChEBI" id="CHEBI:29105"/>
    </cofactor>
</comment>
<reference evidence="8 9" key="1">
    <citation type="journal article" date="2022" name="ISME Commun">
        <title>Vulcanimicrobium alpinus gen. nov. sp. nov., the first cultivated representative of the candidate phylum 'Eremiobacterota', is a metabolically versatile aerobic anoxygenic phototroph.</title>
        <authorList>
            <person name="Yabe S."/>
            <person name="Muto K."/>
            <person name="Abe K."/>
            <person name="Yokota A."/>
            <person name="Staudigel H."/>
            <person name="Tebo B.M."/>
        </authorList>
    </citation>
    <scope>NUCLEOTIDE SEQUENCE [LARGE SCALE GENOMIC DNA]</scope>
    <source>
        <strain evidence="8 9">WC8-2</strain>
    </source>
</reference>
<dbReference type="InterPro" id="IPR051156">
    <property type="entry name" value="Mito/Outer_Membr_Metalloprot"/>
</dbReference>
<dbReference type="InterPro" id="IPR001915">
    <property type="entry name" value="Peptidase_M48"/>
</dbReference>
<accession>A0AAN2C890</accession>
<protein>
    <recommendedName>
        <fullName evidence="7">Peptidase M48 domain-containing protein</fullName>
    </recommendedName>
</protein>
<dbReference type="GO" id="GO:0051603">
    <property type="term" value="P:proteolysis involved in protein catabolic process"/>
    <property type="evidence" value="ECO:0007669"/>
    <property type="project" value="TreeGrafter"/>
</dbReference>
<evidence type="ECO:0000256" key="5">
    <source>
        <dbReference type="ARBA" id="ARBA00022833"/>
    </source>
</evidence>
<keyword evidence="9" id="KW-1185">Reference proteome</keyword>
<keyword evidence="6" id="KW-0482">Metalloprotease</keyword>
<keyword evidence="2" id="KW-0645">Protease</keyword>
<dbReference type="GO" id="GO:0016020">
    <property type="term" value="C:membrane"/>
    <property type="evidence" value="ECO:0007669"/>
    <property type="project" value="TreeGrafter"/>
</dbReference>
<evidence type="ECO:0000256" key="6">
    <source>
        <dbReference type="ARBA" id="ARBA00023049"/>
    </source>
</evidence>
<dbReference type="GO" id="GO:0046872">
    <property type="term" value="F:metal ion binding"/>
    <property type="evidence" value="ECO:0007669"/>
    <property type="project" value="UniProtKB-KW"/>
</dbReference>
<keyword evidence="4" id="KW-0378">Hydrolase</keyword>
<name>A0AAN2C890_UNVUL</name>
<keyword evidence="3" id="KW-0479">Metal-binding</keyword>
<evidence type="ECO:0000259" key="7">
    <source>
        <dbReference type="Pfam" id="PF01435"/>
    </source>
</evidence>
<dbReference type="Proteomes" id="UP001317532">
    <property type="component" value="Chromosome"/>
</dbReference>
<proteinExistence type="predicted"/>
<evidence type="ECO:0000256" key="4">
    <source>
        <dbReference type="ARBA" id="ARBA00022801"/>
    </source>
</evidence>
<evidence type="ECO:0000256" key="1">
    <source>
        <dbReference type="ARBA" id="ARBA00001947"/>
    </source>
</evidence>
<feature type="domain" description="Peptidase M48" evidence="7">
    <location>
        <begin position="43"/>
        <end position="219"/>
    </location>
</feature>
<evidence type="ECO:0000313" key="9">
    <source>
        <dbReference type="Proteomes" id="UP001317532"/>
    </source>
</evidence>
<evidence type="ECO:0000313" key="8">
    <source>
        <dbReference type="EMBL" id="BDE04768.1"/>
    </source>
</evidence>
<dbReference type="AlphaFoldDB" id="A0AAN2C890"/>
<dbReference type="KEGG" id="vab:WPS_00440"/>
<dbReference type="GO" id="GO:0004222">
    <property type="term" value="F:metalloendopeptidase activity"/>
    <property type="evidence" value="ECO:0007669"/>
    <property type="project" value="InterPro"/>
</dbReference>
<organism evidence="8 9">
    <name type="scientific">Vulcanimicrobium alpinum</name>
    <dbReference type="NCBI Taxonomy" id="3016050"/>
    <lineage>
        <taxon>Bacteria</taxon>
        <taxon>Bacillati</taxon>
        <taxon>Vulcanimicrobiota</taxon>
        <taxon>Vulcanimicrobiia</taxon>
        <taxon>Vulcanimicrobiales</taxon>
        <taxon>Vulcanimicrobiaceae</taxon>
        <taxon>Vulcanimicrobium</taxon>
    </lineage>
</organism>
<gene>
    <name evidence="8" type="ORF">WPS_00440</name>
</gene>
<dbReference type="EMBL" id="AP025523">
    <property type="protein sequence ID" value="BDE04768.1"/>
    <property type="molecule type" value="Genomic_DNA"/>
</dbReference>
<dbReference type="Pfam" id="PF01435">
    <property type="entry name" value="Peptidase_M48"/>
    <property type="match status" value="1"/>
</dbReference>
<evidence type="ECO:0000256" key="2">
    <source>
        <dbReference type="ARBA" id="ARBA00022670"/>
    </source>
</evidence>
<evidence type="ECO:0000256" key="3">
    <source>
        <dbReference type="ARBA" id="ARBA00022723"/>
    </source>
</evidence>
<dbReference type="PANTHER" id="PTHR22726:SF1">
    <property type="entry name" value="METALLOENDOPEPTIDASE OMA1, MITOCHONDRIAL"/>
    <property type="match status" value="1"/>
</dbReference>
<dbReference type="PANTHER" id="PTHR22726">
    <property type="entry name" value="METALLOENDOPEPTIDASE OMA1"/>
    <property type="match status" value="1"/>
</dbReference>